<organism evidence="1 2">
    <name type="scientific">Paramarasmius palmivorus</name>
    <dbReference type="NCBI Taxonomy" id="297713"/>
    <lineage>
        <taxon>Eukaryota</taxon>
        <taxon>Fungi</taxon>
        <taxon>Dikarya</taxon>
        <taxon>Basidiomycota</taxon>
        <taxon>Agaricomycotina</taxon>
        <taxon>Agaricomycetes</taxon>
        <taxon>Agaricomycetidae</taxon>
        <taxon>Agaricales</taxon>
        <taxon>Marasmiineae</taxon>
        <taxon>Marasmiaceae</taxon>
        <taxon>Paramarasmius</taxon>
    </lineage>
</organism>
<sequence>MSLSHSLRLVLENTLPLNDLLSSLPPSSEGWEEDIQDVLDEYPDSSHIHVFLAVLYHFKPSVESIIESWFDSTLRPALKMSGLGTQAKQQARELVLTAGIDPRFAKRLMELYLLDVINPLGEDILEYTGRDKDKGIKECWKENLEWILVHLPPAQLLDQGQLMVKKHWLCNRCPAPSDFPSHCTDIFAYRWLSTH</sequence>
<keyword evidence="2" id="KW-1185">Reference proteome</keyword>
<protein>
    <submittedName>
        <fullName evidence="1">Uncharacterized protein</fullName>
    </submittedName>
</protein>
<evidence type="ECO:0000313" key="2">
    <source>
        <dbReference type="Proteomes" id="UP001383192"/>
    </source>
</evidence>
<proteinExistence type="predicted"/>
<dbReference type="AlphaFoldDB" id="A0AAW0DS57"/>
<reference evidence="1 2" key="1">
    <citation type="submission" date="2024-01" db="EMBL/GenBank/DDBJ databases">
        <title>A draft genome for a cacao thread blight-causing isolate of Paramarasmius palmivorus.</title>
        <authorList>
            <person name="Baruah I.K."/>
            <person name="Bukari Y."/>
            <person name="Amoako-Attah I."/>
            <person name="Meinhardt L.W."/>
            <person name="Bailey B.A."/>
            <person name="Cohen S.P."/>
        </authorList>
    </citation>
    <scope>NUCLEOTIDE SEQUENCE [LARGE SCALE GENOMIC DNA]</scope>
    <source>
        <strain evidence="1 2">GH-12</strain>
    </source>
</reference>
<gene>
    <name evidence="1" type="ORF">VNI00_003443</name>
</gene>
<name>A0AAW0DS57_9AGAR</name>
<comment type="caution">
    <text evidence="1">The sequence shown here is derived from an EMBL/GenBank/DDBJ whole genome shotgun (WGS) entry which is preliminary data.</text>
</comment>
<dbReference type="EMBL" id="JAYKXP010000008">
    <property type="protein sequence ID" value="KAK7054980.1"/>
    <property type="molecule type" value="Genomic_DNA"/>
</dbReference>
<evidence type="ECO:0000313" key="1">
    <source>
        <dbReference type="EMBL" id="KAK7054980.1"/>
    </source>
</evidence>
<dbReference type="Proteomes" id="UP001383192">
    <property type="component" value="Unassembled WGS sequence"/>
</dbReference>
<accession>A0AAW0DS57</accession>